<accession>A0A158CWB7</accession>
<dbReference type="Proteomes" id="UP000054596">
    <property type="component" value="Unassembled WGS sequence"/>
</dbReference>
<dbReference type="OrthoDB" id="9128254at2"/>
<protein>
    <submittedName>
        <fullName evidence="1">Uncharacterized protein</fullName>
    </submittedName>
</protein>
<dbReference type="AlphaFoldDB" id="A0A158CWB7"/>
<evidence type="ECO:0000313" key="2">
    <source>
        <dbReference type="Proteomes" id="UP000054596"/>
    </source>
</evidence>
<name>A0A158CWB7_9BURK</name>
<evidence type="ECO:0000313" key="1">
    <source>
        <dbReference type="EMBL" id="SAK86655.1"/>
    </source>
</evidence>
<dbReference type="EMBL" id="FCOJ02000060">
    <property type="protein sequence ID" value="SAK86655.1"/>
    <property type="molecule type" value="Genomic_DNA"/>
</dbReference>
<comment type="caution">
    <text evidence="1">The sequence shown here is derived from an EMBL/GenBank/DDBJ whole genome shotgun (WGS) entry which is preliminary data.</text>
</comment>
<proteinExistence type="predicted"/>
<keyword evidence="2" id="KW-1185">Reference proteome</keyword>
<sequence>MDCVDQVSTGSLLPASGGWHCRSMQGFIMLMAHGRTARATTHPAGGRGTAKSWCESLSTDVAMAFELQTGYATSAIALPAAVDGKLELARFLSANGSAAAVLVMDAQVLSRVWPLCDWKTPLLRVRNRLADEGSKFFVALTTRHEKGDVTATIARLRDGLIALRVQRYCEREGIGFLGAVLTIPPLAATHRSGPLQERVGTVIAHRLASTTFFCCDAFRTGAAGGNTLSEMRG</sequence>
<reference evidence="1" key="1">
    <citation type="submission" date="2016-01" db="EMBL/GenBank/DDBJ databases">
        <authorList>
            <person name="Peeters C."/>
        </authorList>
    </citation>
    <scope>NUCLEOTIDE SEQUENCE [LARGE SCALE GENOMIC DNA]</scope>
    <source>
        <strain evidence="1">LMG 29325</strain>
    </source>
</reference>
<gene>
    <name evidence="1" type="ORF">AWB82_05906</name>
</gene>
<organism evidence="1 2">
    <name type="scientific">Caballeronia glebae</name>
    <dbReference type="NCBI Taxonomy" id="1777143"/>
    <lineage>
        <taxon>Bacteria</taxon>
        <taxon>Pseudomonadati</taxon>
        <taxon>Pseudomonadota</taxon>
        <taxon>Betaproteobacteria</taxon>
        <taxon>Burkholderiales</taxon>
        <taxon>Burkholderiaceae</taxon>
        <taxon>Caballeronia</taxon>
    </lineage>
</organism>
<dbReference type="RefSeq" id="WP_143756913.1">
    <property type="nucleotide sequence ID" value="NZ_FCOJ02000060.1"/>
</dbReference>
<dbReference type="STRING" id="1777143.AWB82_05906"/>